<feature type="domain" description="PAC" evidence="4">
    <location>
        <begin position="203"/>
        <end position="255"/>
    </location>
</feature>
<sequence>MFNLFRSKRALDVIDAIEQTQAVVEFDLQGTILRANKRFLDLLGYSPDEVRGRSHRMFLHPSDAKGNDYQAFWQALRAGRPQTGEFRRITKTGAAVWIQATYTPIVRGNKVLRVIKFATDVTAQVLSRARVESQLAAINRAQAVIEFSPDSTILDANDNFLALMGYSIGEIRGQKHQIFVSPEERGSRAYAEFWQKLRAGQFQTAEFERVAKGGRSVWIHATYNPILNAEGEVVRVVKFASDITPQVLRNREFKLLSLVANETDNSIVITGKDGLIQYVNRGFEKLTGYTLDEVRGKKPGPLLQGPATDPQTVDRIRDALHHRRPIYDEILNYRKTGEHYWISLAINPVLNEDGVLEQYISIQANITATKELSLESEKRFAAISVSNGVAEWETSGQMLSANEYMACHLGFQTAAELLTCKRNLRDVLGEERFARLLKGEQITGEFDVRGKDERPVRFDGALCPITDSIGKIKRIVSYGVDEQAKLEAAQVTDREMRLVQESSRHIAKIIGSINDITDKTNLLALNAAIEAARAGEAGRGFAVVADEVRKLAQQSAVSASEITQLVRESNERIDRLSDSLNNLLSSS</sequence>
<dbReference type="InterPro" id="IPR004089">
    <property type="entry name" value="MCPsignal_dom"/>
</dbReference>
<dbReference type="SUPFAM" id="SSF55785">
    <property type="entry name" value="PYP-like sensor domain (PAS domain)"/>
    <property type="match status" value="4"/>
</dbReference>
<proteinExistence type="predicted"/>
<feature type="domain" description="Methyl-accepting transducer" evidence="2">
    <location>
        <begin position="496"/>
        <end position="587"/>
    </location>
</feature>
<dbReference type="Pfam" id="PF00015">
    <property type="entry name" value="MCPsignal"/>
    <property type="match status" value="1"/>
</dbReference>
<reference evidence="6" key="1">
    <citation type="submission" date="2016-03" db="EMBL/GenBank/DDBJ databases">
        <authorList>
            <person name="Ma C."/>
            <person name="Zhou S."/>
            <person name="Yang G."/>
        </authorList>
    </citation>
    <scope>NUCLEOTIDE SEQUENCE [LARGE SCALE GENOMIC DNA]</scope>
    <source>
        <strain evidence="6">SgZ-1</strain>
    </source>
</reference>
<dbReference type="SUPFAM" id="SSF58104">
    <property type="entry name" value="Methyl-accepting chemotaxis protein (MCP) signaling domain"/>
    <property type="match status" value="1"/>
</dbReference>
<dbReference type="InterPro" id="IPR001610">
    <property type="entry name" value="PAC"/>
</dbReference>
<dbReference type="InterPro" id="IPR013655">
    <property type="entry name" value="PAS_fold_3"/>
</dbReference>
<dbReference type="InterPro" id="IPR000700">
    <property type="entry name" value="PAS-assoc_C"/>
</dbReference>
<dbReference type="GO" id="GO:0006935">
    <property type="term" value="P:chemotaxis"/>
    <property type="evidence" value="ECO:0007669"/>
    <property type="project" value="InterPro"/>
</dbReference>
<dbReference type="PROSITE" id="PS50112">
    <property type="entry name" value="PAS"/>
    <property type="match status" value="2"/>
</dbReference>
<keyword evidence="6" id="KW-1185">Reference proteome</keyword>
<dbReference type="InterPro" id="IPR000014">
    <property type="entry name" value="PAS"/>
</dbReference>
<evidence type="ECO:0000313" key="5">
    <source>
        <dbReference type="EMBL" id="AMO36582.1"/>
    </source>
</evidence>
<evidence type="ECO:0000256" key="1">
    <source>
        <dbReference type="PROSITE-ProRule" id="PRU00284"/>
    </source>
</evidence>
<evidence type="ECO:0000259" key="3">
    <source>
        <dbReference type="PROSITE" id="PS50112"/>
    </source>
</evidence>
<organism evidence="5 6">
    <name type="scientific">Thauera humireducens</name>
    <dbReference type="NCBI Taxonomy" id="1134435"/>
    <lineage>
        <taxon>Bacteria</taxon>
        <taxon>Pseudomonadati</taxon>
        <taxon>Pseudomonadota</taxon>
        <taxon>Betaproteobacteria</taxon>
        <taxon>Rhodocyclales</taxon>
        <taxon>Zoogloeaceae</taxon>
        <taxon>Thauera</taxon>
    </lineage>
</organism>
<dbReference type="PANTHER" id="PTHR24422:SF10">
    <property type="entry name" value="CHEMOTAXIS PROTEIN METHYLTRANSFERASE 2"/>
    <property type="match status" value="1"/>
</dbReference>
<dbReference type="SMART" id="SM00091">
    <property type="entry name" value="PAS"/>
    <property type="match status" value="4"/>
</dbReference>
<dbReference type="KEGG" id="thu:AC731_006285"/>
<dbReference type="Pfam" id="PF13426">
    <property type="entry name" value="PAS_9"/>
    <property type="match status" value="1"/>
</dbReference>
<gene>
    <name evidence="5" type="ORF">AC731_006285</name>
</gene>
<dbReference type="GO" id="GO:0007165">
    <property type="term" value="P:signal transduction"/>
    <property type="evidence" value="ECO:0007669"/>
    <property type="project" value="UniProtKB-KW"/>
</dbReference>
<dbReference type="PRINTS" id="PR00260">
    <property type="entry name" value="CHEMTRNSDUCR"/>
</dbReference>
<dbReference type="PROSITE" id="PS50111">
    <property type="entry name" value="CHEMOTAXIS_TRANSDUC_2"/>
    <property type="match status" value="1"/>
</dbReference>
<evidence type="ECO:0000259" key="2">
    <source>
        <dbReference type="PROSITE" id="PS50111"/>
    </source>
</evidence>
<dbReference type="RefSeq" id="WP_048704139.1">
    <property type="nucleotide sequence ID" value="NZ_CP014646.1"/>
</dbReference>
<dbReference type="Proteomes" id="UP000036902">
    <property type="component" value="Chromosome"/>
</dbReference>
<protein>
    <submittedName>
        <fullName evidence="5">Diguanylate cyclase</fullName>
    </submittedName>
</protein>
<dbReference type="PANTHER" id="PTHR24422">
    <property type="entry name" value="CHEMOTAXIS PROTEIN METHYLTRANSFERASE"/>
    <property type="match status" value="1"/>
</dbReference>
<dbReference type="InterPro" id="IPR035965">
    <property type="entry name" value="PAS-like_dom_sf"/>
</dbReference>
<feature type="domain" description="PAC" evidence="4">
    <location>
        <begin position="82"/>
        <end position="133"/>
    </location>
</feature>
<dbReference type="CDD" id="cd00130">
    <property type="entry name" value="PAS"/>
    <property type="match status" value="3"/>
</dbReference>
<feature type="domain" description="PAS" evidence="3">
    <location>
        <begin position="252"/>
        <end position="323"/>
    </location>
</feature>
<feature type="domain" description="PAC" evidence="4">
    <location>
        <begin position="324"/>
        <end position="378"/>
    </location>
</feature>
<dbReference type="Pfam" id="PF08447">
    <property type="entry name" value="PAS_3"/>
    <property type="match status" value="2"/>
</dbReference>
<dbReference type="InterPro" id="IPR050903">
    <property type="entry name" value="Bact_Chemotaxis_MeTrfase"/>
</dbReference>
<dbReference type="AlphaFoldDB" id="A0A127K3P2"/>
<dbReference type="STRING" id="1134435.AC731_006285"/>
<dbReference type="PROSITE" id="PS50113">
    <property type="entry name" value="PAC"/>
    <property type="match status" value="3"/>
</dbReference>
<dbReference type="Gene3D" id="3.30.450.20">
    <property type="entry name" value="PAS domain"/>
    <property type="match status" value="3"/>
</dbReference>
<evidence type="ECO:0000313" key="6">
    <source>
        <dbReference type="Proteomes" id="UP000036902"/>
    </source>
</evidence>
<dbReference type="NCBIfam" id="TIGR00229">
    <property type="entry name" value="sensory_box"/>
    <property type="match status" value="3"/>
</dbReference>
<dbReference type="SMART" id="SM00283">
    <property type="entry name" value="MA"/>
    <property type="match status" value="1"/>
</dbReference>
<evidence type="ECO:0000259" key="4">
    <source>
        <dbReference type="PROSITE" id="PS50113"/>
    </source>
</evidence>
<accession>A0A127K3P2</accession>
<name>A0A127K3P2_9RHOO</name>
<keyword evidence="1" id="KW-0807">Transducer</keyword>
<dbReference type="InterPro" id="IPR004090">
    <property type="entry name" value="Chemotax_Me-accpt_rcpt"/>
</dbReference>
<feature type="domain" description="PAS" evidence="3">
    <location>
        <begin position="6"/>
        <end position="63"/>
    </location>
</feature>
<dbReference type="EMBL" id="CP014646">
    <property type="protein sequence ID" value="AMO36582.1"/>
    <property type="molecule type" value="Genomic_DNA"/>
</dbReference>
<dbReference type="GO" id="GO:0004888">
    <property type="term" value="F:transmembrane signaling receptor activity"/>
    <property type="evidence" value="ECO:0007669"/>
    <property type="project" value="InterPro"/>
</dbReference>
<dbReference type="Gene3D" id="1.10.287.950">
    <property type="entry name" value="Methyl-accepting chemotaxis protein"/>
    <property type="match status" value="1"/>
</dbReference>
<dbReference type="GO" id="GO:0016020">
    <property type="term" value="C:membrane"/>
    <property type="evidence" value="ECO:0007669"/>
    <property type="project" value="InterPro"/>
</dbReference>
<dbReference type="SMART" id="SM00086">
    <property type="entry name" value="PAC"/>
    <property type="match status" value="3"/>
</dbReference>